<dbReference type="RefSeq" id="WP_222607154.1">
    <property type="nucleotide sequence ID" value="NZ_CP081958.1"/>
</dbReference>
<name>A0A8T8WBY7_9EURY</name>
<dbReference type="KEGG" id="hmp:K6T50_13835"/>
<dbReference type="EMBL" id="CP081958">
    <property type="protein sequence ID" value="QZP37345.1"/>
    <property type="molecule type" value="Genomic_DNA"/>
</dbReference>
<gene>
    <name evidence="1" type="ORF">K6T50_13835</name>
</gene>
<sequence>MGSGVTDRIRSFVGADDDDDHDFECAGCGRGFDANRQQCPECDGFDIRRT</sequence>
<dbReference type="Proteomes" id="UP000826254">
    <property type="component" value="Chromosome"/>
</dbReference>
<evidence type="ECO:0000313" key="2">
    <source>
        <dbReference type="Proteomes" id="UP000826254"/>
    </source>
</evidence>
<organism evidence="1 2">
    <name type="scientific">Halobaculum magnesiiphilum</name>
    <dbReference type="NCBI Taxonomy" id="1017351"/>
    <lineage>
        <taxon>Archaea</taxon>
        <taxon>Methanobacteriati</taxon>
        <taxon>Methanobacteriota</taxon>
        <taxon>Stenosarchaea group</taxon>
        <taxon>Halobacteria</taxon>
        <taxon>Halobacteriales</taxon>
        <taxon>Haloferacaceae</taxon>
        <taxon>Halobaculum</taxon>
    </lineage>
</organism>
<evidence type="ECO:0000313" key="1">
    <source>
        <dbReference type="EMBL" id="QZP37345.1"/>
    </source>
</evidence>
<dbReference type="AlphaFoldDB" id="A0A8T8WBY7"/>
<keyword evidence="2" id="KW-1185">Reference proteome</keyword>
<accession>A0A8T8WBY7</accession>
<proteinExistence type="predicted"/>
<reference evidence="1 2" key="1">
    <citation type="journal article" date="2021" name="Int. J. Syst. Evol. Microbiol.">
        <title>Halobaculum halophilum sp. nov. and Halobaculum salinum sp. nov., isolated from salt lake and saline soil.</title>
        <authorList>
            <person name="Cui H.L."/>
            <person name="Shi X.W."/>
            <person name="Yin X.M."/>
            <person name="Yang X.Y."/>
            <person name="Hou J."/>
            <person name="Zhu L."/>
        </authorList>
    </citation>
    <scope>NUCLEOTIDE SEQUENCE [LARGE SCALE GENOMIC DNA]</scope>
    <source>
        <strain evidence="1 2">NBRC 109044</strain>
    </source>
</reference>
<dbReference type="GeneID" id="67179243"/>
<protein>
    <submittedName>
        <fullName evidence="1">Uncharacterized protein</fullName>
    </submittedName>
</protein>